<name>N1MSH9_9SPHN</name>
<organism evidence="1 2">
    <name type="scientific">Sphingobium indicum BiD32</name>
    <dbReference type="NCBI Taxonomy" id="1301087"/>
    <lineage>
        <taxon>Bacteria</taxon>
        <taxon>Pseudomonadati</taxon>
        <taxon>Pseudomonadota</taxon>
        <taxon>Alphaproteobacteria</taxon>
        <taxon>Sphingomonadales</taxon>
        <taxon>Sphingomonadaceae</taxon>
        <taxon>Sphingobium</taxon>
    </lineage>
</organism>
<dbReference type="AlphaFoldDB" id="N1MSH9"/>
<dbReference type="OrthoDB" id="6429215at2"/>
<dbReference type="InterPro" id="IPR057895">
    <property type="entry name" value="Mom"/>
</dbReference>
<dbReference type="RefSeq" id="WP_006967434.1">
    <property type="nucleotide sequence ID" value="NZ_CAVK010000250.1"/>
</dbReference>
<reference evidence="1 2" key="1">
    <citation type="submission" date="2013-03" db="EMBL/GenBank/DDBJ databases">
        <authorList>
            <person name="Le V."/>
        </authorList>
    </citation>
    <scope>NUCLEOTIDE SEQUENCE [LARGE SCALE GENOMIC DNA]</scope>
    <source>
        <strain evidence="1 2">BiD32</strain>
    </source>
</reference>
<comment type="caution">
    <text evidence="1">The sequence shown here is derived from an EMBL/GenBank/DDBJ whole genome shotgun (WGS) entry which is preliminary data.</text>
</comment>
<evidence type="ECO:0000313" key="1">
    <source>
        <dbReference type="EMBL" id="CCW20140.1"/>
    </source>
</evidence>
<reference evidence="2" key="2">
    <citation type="submission" date="2013-04" db="EMBL/GenBank/DDBJ databases">
        <title>Bisphenol A degrading Sphingobium sp. strain BiD32.</title>
        <authorList>
            <person name="Nielsen J.L."/>
            <person name="Zhou N.A."/>
            <person name="Kjeldal H."/>
        </authorList>
    </citation>
    <scope>NUCLEOTIDE SEQUENCE [LARGE SCALE GENOMIC DNA]</scope>
    <source>
        <strain evidence="2">BiD32</strain>
    </source>
</reference>
<dbReference type="Pfam" id="PF25680">
    <property type="entry name" value="Mom"/>
    <property type="match status" value="1"/>
</dbReference>
<evidence type="ECO:0000313" key="2">
    <source>
        <dbReference type="Proteomes" id="UP000013201"/>
    </source>
</evidence>
<sequence>MELLTGQTPFGVAGEDTGYLFNLDLPNNRDAIGFGNAAFSVAIIDRDIANRIIKANHYSRRVYSASTLHLGVFIGVEMVGVLQYGFAMNPASADSVVAGTGMSEYLELNRMWLSDAAPRNSESKALAFSIRLIRRIRPPVKWIQSFADQRCGLFGTVYQAAGFTFHGEHLGIFWELDGDFYHNSLVTNSKSKGPRAQTIRAGLDRATRHKLRQFRYLRFLKPRFAKGCRYPVLPFPKPDYGVSVD</sequence>
<dbReference type="EMBL" id="CAVK010000250">
    <property type="protein sequence ID" value="CCW20140.1"/>
    <property type="molecule type" value="Genomic_DNA"/>
</dbReference>
<gene>
    <name evidence="1" type="ORF">EBBID32_45110</name>
</gene>
<protein>
    <submittedName>
        <fullName evidence="1">Phage Mu Mom-like protein</fullName>
    </submittedName>
</protein>
<proteinExistence type="predicted"/>
<dbReference type="Proteomes" id="UP000013201">
    <property type="component" value="Unassembled WGS sequence"/>
</dbReference>
<keyword evidence="2" id="KW-1185">Reference proteome</keyword>
<accession>N1MSH9</accession>